<sequence length="39" mass="4620">MDYFTLFAMTRNVVIATFYFATLAMTKFSKFFCFCKALE</sequence>
<comment type="caution">
    <text evidence="2">The sequence shown here is derived from an EMBL/GenBank/DDBJ whole genome shotgun (WGS) entry which is preliminary data.</text>
</comment>
<evidence type="ECO:0000313" key="2">
    <source>
        <dbReference type="EMBL" id="GAD18450.1"/>
    </source>
</evidence>
<keyword evidence="3" id="KW-1185">Reference proteome</keyword>
<name>T1CX45_9HELI</name>
<accession>T1CX45</accession>
<keyword evidence="1" id="KW-0472">Membrane</keyword>
<protein>
    <submittedName>
        <fullName evidence="2">Uncharacterized protein</fullName>
    </submittedName>
</protein>
<keyword evidence="1" id="KW-0812">Transmembrane</keyword>
<dbReference type="AlphaFoldDB" id="T1CX45"/>
<organism evidence="2 3">
    <name type="scientific">Helicobacter fennelliae MRY12-0050</name>
    <dbReference type="NCBI Taxonomy" id="1325130"/>
    <lineage>
        <taxon>Bacteria</taxon>
        <taxon>Pseudomonadati</taxon>
        <taxon>Campylobacterota</taxon>
        <taxon>Epsilonproteobacteria</taxon>
        <taxon>Campylobacterales</taxon>
        <taxon>Helicobacteraceae</taxon>
        <taxon>Helicobacter</taxon>
    </lineage>
</organism>
<feature type="transmembrane region" description="Helical" evidence="1">
    <location>
        <begin position="6"/>
        <end position="26"/>
    </location>
</feature>
<gene>
    <name evidence="2" type="ORF">HFN_2378</name>
</gene>
<proteinExistence type="predicted"/>
<evidence type="ECO:0000256" key="1">
    <source>
        <dbReference type="SAM" id="Phobius"/>
    </source>
</evidence>
<dbReference type="Proteomes" id="UP000018143">
    <property type="component" value="Unassembled WGS sequence"/>
</dbReference>
<dbReference type="EMBL" id="BASD01000005">
    <property type="protein sequence ID" value="GAD18450.1"/>
    <property type="molecule type" value="Genomic_DNA"/>
</dbReference>
<keyword evidence="1" id="KW-1133">Transmembrane helix</keyword>
<reference evidence="2 3" key="1">
    <citation type="journal article" date="2013" name="Genome Announc.">
        <title>Draft Genome Sequence of Helicobacter fennelliae Strain MRY12-0050, Isolated from a Bacteremia Patient.</title>
        <authorList>
            <person name="Rimbara E."/>
            <person name="Matsui M."/>
            <person name="Mori S."/>
            <person name="Suzuki S."/>
            <person name="Suzuki M."/>
            <person name="Kim H."/>
            <person name="Sekizuka T."/>
            <person name="Kuroda M."/>
            <person name="Shibayama K."/>
        </authorList>
    </citation>
    <scope>NUCLEOTIDE SEQUENCE [LARGE SCALE GENOMIC DNA]</scope>
    <source>
        <strain evidence="2 3">MRY12-0050</strain>
    </source>
</reference>
<evidence type="ECO:0000313" key="3">
    <source>
        <dbReference type="Proteomes" id="UP000018143"/>
    </source>
</evidence>